<gene>
    <name evidence="1" type="ORF">B4N89_04060</name>
</gene>
<dbReference type="EMBL" id="MWQN01000001">
    <property type="protein sequence ID" value="OPC80230.1"/>
    <property type="molecule type" value="Genomic_DNA"/>
</dbReference>
<evidence type="ECO:0000313" key="2">
    <source>
        <dbReference type="Proteomes" id="UP000190037"/>
    </source>
</evidence>
<dbReference type="STRING" id="159449.B4N89_04060"/>
<evidence type="ECO:0000313" key="1">
    <source>
        <dbReference type="EMBL" id="OPC80230.1"/>
    </source>
</evidence>
<name>A0A1T3NU64_9ACTN</name>
<evidence type="ECO:0008006" key="3">
    <source>
        <dbReference type="Google" id="ProtNLM"/>
    </source>
</evidence>
<comment type="caution">
    <text evidence="1">The sequence shown here is derived from an EMBL/GenBank/DDBJ whole genome shotgun (WGS) entry which is preliminary data.</text>
</comment>
<dbReference type="Proteomes" id="UP000190037">
    <property type="component" value="Unassembled WGS sequence"/>
</dbReference>
<organism evidence="1 2">
    <name type="scientific">Embleya scabrispora</name>
    <dbReference type="NCBI Taxonomy" id="159449"/>
    <lineage>
        <taxon>Bacteria</taxon>
        <taxon>Bacillati</taxon>
        <taxon>Actinomycetota</taxon>
        <taxon>Actinomycetes</taxon>
        <taxon>Kitasatosporales</taxon>
        <taxon>Streptomycetaceae</taxon>
        <taxon>Embleya</taxon>
    </lineage>
</organism>
<sequence length="110" mass="11872">MDMATPTGTDVDVNITEVEHVATDMVTSAKSTQDALQSLRGVVTALLNPDGGLYLRKTSPQMTQSYDELTTSLDKAMVSIKQFSDTFQVVVSNLRSLDGEDVKPPPAHTT</sequence>
<protein>
    <recommendedName>
        <fullName evidence="3">ESX-1 secretion-associated protein</fullName>
    </recommendedName>
</protein>
<keyword evidence="2" id="KW-1185">Reference proteome</keyword>
<reference evidence="1 2" key="1">
    <citation type="submission" date="2017-03" db="EMBL/GenBank/DDBJ databases">
        <title>Draft genome sequence of Streptomyces scabrisporus NF3, endophyte isolated from Amphipterygium adstringens.</title>
        <authorList>
            <person name="Vazquez M."/>
            <person name="Ceapa C.D."/>
            <person name="Rodriguez Luna D."/>
            <person name="Sanchez Esquivel S."/>
        </authorList>
    </citation>
    <scope>NUCLEOTIDE SEQUENCE [LARGE SCALE GENOMIC DNA]</scope>
    <source>
        <strain evidence="1 2">NF3</strain>
    </source>
</reference>
<accession>A0A1T3NU64</accession>
<dbReference type="AlphaFoldDB" id="A0A1T3NU64"/>
<proteinExistence type="predicted"/>